<evidence type="ECO:0000256" key="3">
    <source>
        <dbReference type="ARBA" id="ARBA00022528"/>
    </source>
</evidence>
<comment type="similarity">
    <text evidence="2">Belongs to the polyprenol kinase family.</text>
</comment>
<sequence length="330" mass="35759">MATTLTTSAAAPLLHFSLQPIRPARFGPTLQFRSASLLRSVNPSRRCRGGDSRRPAAASAMFSDNLVVHDFSVAALAGAAALSLLRFWGEVAKRGFFDQAYPQAAELHCFSPCLSQFFSFSLTLCTPTLQLNHPAITITQFLSCKAVLCCVNEGLAAIMAALVPGVNIIRMLLVGSGIWKDEAVVKSMSRHGDYRELLKGPLYYAATITLACAIYWRTSPVSIAAICNLCAGDGFADIVGRRYGKQKLPYNRNKSYIGSIAMATAGFIASIWYMHFFSLFGLVHESWGTTLRFLIVSLASALVESLPISSELDDNLTVPLTSILLGSVIF</sequence>
<keyword evidence="5" id="KW-0808">Transferase</keyword>
<dbReference type="PANTHER" id="PTHR32523">
    <property type="entry name" value="PHYTOL KINASE 1, CHLOROPLASTIC"/>
    <property type="match status" value="1"/>
</dbReference>
<name>A0AAP0IZA9_9MAGN</name>
<evidence type="ECO:0000256" key="1">
    <source>
        <dbReference type="ARBA" id="ARBA00004508"/>
    </source>
</evidence>
<comment type="caution">
    <text evidence="12">The sequence shown here is derived from an EMBL/GenBank/DDBJ whole genome shotgun (WGS) entry which is preliminary data.</text>
</comment>
<evidence type="ECO:0000313" key="12">
    <source>
        <dbReference type="EMBL" id="KAK9124579.1"/>
    </source>
</evidence>
<keyword evidence="3" id="KW-0150">Chloroplast</keyword>
<evidence type="ECO:0000256" key="9">
    <source>
        <dbReference type="ARBA" id="ARBA00022989"/>
    </source>
</evidence>
<dbReference type="AlphaFoldDB" id="A0AAP0IZA9"/>
<evidence type="ECO:0000256" key="7">
    <source>
        <dbReference type="ARBA" id="ARBA00022777"/>
    </source>
</evidence>
<comment type="subcellular location">
    <subcellularLocation>
        <location evidence="1">Plastid</location>
        <location evidence="1">Chloroplast membrane</location>
        <topology evidence="1">Multi-pass membrane protein</topology>
    </subcellularLocation>
</comment>
<evidence type="ECO:0000256" key="10">
    <source>
        <dbReference type="ARBA" id="ARBA00023136"/>
    </source>
</evidence>
<keyword evidence="10 11" id="KW-0472">Membrane</keyword>
<protein>
    <submittedName>
        <fullName evidence="12">Uncharacterized protein</fullName>
    </submittedName>
</protein>
<dbReference type="GO" id="GO:0031969">
    <property type="term" value="C:chloroplast membrane"/>
    <property type="evidence" value="ECO:0007669"/>
    <property type="project" value="UniProtKB-SubCell"/>
</dbReference>
<evidence type="ECO:0000256" key="5">
    <source>
        <dbReference type="ARBA" id="ARBA00022679"/>
    </source>
</evidence>
<keyword evidence="13" id="KW-1185">Reference proteome</keyword>
<dbReference type="GO" id="GO:0016301">
    <property type="term" value="F:kinase activity"/>
    <property type="evidence" value="ECO:0007669"/>
    <property type="project" value="UniProtKB-KW"/>
</dbReference>
<keyword evidence="4" id="KW-0934">Plastid</keyword>
<dbReference type="InterPro" id="IPR039606">
    <property type="entry name" value="Phytol/farnesol_kinase"/>
</dbReference>
<evidence type="ECO:0000256" key="11">
    <source>
        <dbReference type="SAM" id="Phobius"/>
    </source>
</evidence>
<gene>
    <name evidence="12" type="ORF">Sjap_014181</name>
</gene>
<organism evidence="12 13">
    <name type="scientific">Stephania japonica</name>
    <dbReference type="NCBI Taxonomy" id="461633"/>
    <lineage>
        <taxon>Eukaryota</taxon>
        <taxon>Viridiplantae</taxon>
        <taxon>Streptophyta</taxon>
        <taxon>Embryophyta</taxon>
        <taxon>Tracheophyta</taxon>
        <taxon>Spermatophyta</taxon>
        <taxon>Magnoliopsida</taxon>
        <taxon>Ranunculales</taxon>
        <taxon>Menispermaceae</taxon>
        <taxon>Menispermoideae</taxon>
        <taxon>Cissampelideae</taxon>
        <taxon>Stephania</taxon>
    </lineage>
</organism>
<keyword evidence="6 11" id="KW-0812">Transmembrane</keyword>
<evidence type="ECO:0000313" key="13">
    <source>
        <dbReference type="Proteomes" id="UP001417504"/>
    </source>
</evidence>
<reference evidence="12 13" key="1">
    <citation type="submission" date="2024-01" db="EMBL/GenBank/DDBJ databases">
        <title>Genome assemblies of Stephania.</title>
        <authorList>
            <person name="Yang L."/>
        </authorList>
    </citation>
    <scope>NUCLEOTIDE SEQUENCE [LARGE SCALE GENOMIC DNA]</scope>
    <source>
        <strain evidence="12">QJT</strain>
        <tissue evidence="12">Leaf</tissue>
    </source>
</reference>
<evidence type="ECO:0000256" key="6">
    <source>
        <dbReference type="ARBA" id="ARBA00022692"/>
    </source>
</evidence>
<keyword evidence="9 11" id="KW-1133">Transmembrane helix</keyword>
<dbReference type="Proteomes" id="UP001417504">
    <property type="component" value="Unassembled WGS sequence"/>
</dbReference>
<accession>A0AAP0IZA9</accession>
<evidence type="ECO:0000256" key="2">
    <source>
        <dbReference type="ARBA" id="ARBA00010794"/>
    </source>
</evidence>
<keyword evidence="7" id="KW-0418">Kinase</keyword>
<proteinExistence type="inferred from homology"/>
<evidence type="ECO:0000256" key="4">
    <source>
        <dbReference type="ARBA" id="ARBA00022640"/>
    </source>
</evidence>
<dbReference type="PANTHER" id="PTHR32523:SF7">
    <property type="entry name" value="FARNESOL KINASE, CHLOROPLASTIC"/>
    <property type="match status" value="1"/>
</dbReference>
<dbReference type="EMBL" id="JBBNAE010000005">
    <property type="protein sequence ID" value="KAK9124579.1"/>
    <property type="molecule type" value="Genomic_DNA"/>
</dbReference>
<keyword evidence="8" id="KW-0809">Transit peptide</keyword>
<feature type="transmembrane region" description="Helical" evidence="11">
    <location>
        <begin position="256"/>
        <end position="274"/>
    </location>
</feature>
<evidence type="ECO:0000256" key="8">
    <source>
        <dbReference type="ARBA" id="ARBA00022946"/>
    </source>
</evidence>